<proteinExistence type="predicted"/>
<feature type="region of interest" description="Disordered" evidence="1">
    <location>
        <begin position="559"/>
        <end position="637"/>
    </location>
</feature>
<sequence length="1167" mass="127392">MDPSRRHSALDIPKTNDVGLAEWASKIKAIQQEVDRDAEDEQRKLQEEINPEGIKDSAAEEKRDHQVNALDTLSDVSGRDPKQAISLAAFIGGRATGPRLNKLAPQVNSYDANLFDQTKREGPHPIFGKPLTGLPSKTRLLENKSIPMIANPNPVSTLSVSTVTAVPSDPIEDETQAHLAVSKPSLKKVNTDPVFTSSPSKSPDPLQSSNAMDMRGPTADSQSIPQRTFTDPKSKPAIPTKPSMVTKRSFDKPLTPNAQSKTEAPPVDGNTNILTQKLPPPPKQISLAEAIGGRGSGPRLTKSQSVVQEDQVRSVAGVSLSQGRALPGMTNLQSTRSLPNPVVSKPPEDPITTTRLVIPAIHLASSPVIESSPARVVRPSAPPVTTASPTPAPAFLRPIPTTEELHPSLSKLQGRGFVEQRVRATTVFSEPSHPESEQQTNSPHLRKRPSVLDRWQPGLSSQTPGSPTLKAPEQNREFHGVKLGTSPTSSATKTSGPINPAVTGIASSTYRELPGMKLGAVPPIGKSGSSGITEEPKVAPIRLPGMATKDTMDVLTKTSAVSPSNIPTPEEKIVSSQRASAVMASTSLNHPTRDRAKKPRKERNEHNTTNAWDAQQQKSEVSDSPTSANIITSSDPLPPHVGPKVLVSGLKPSLDNVIPVPTTAESPKSPSRHVRIPSTGQRATVMDVAQALIEHEQHILETPHDLDVEQQPDDLGPQDEEASRPDVKAMVAGWGRNFGGASSSERRKSGYERYSVATATTLPPLIEVQTPAETPQASLSRGINQTLAKVPSVRVIQERLQKLDIPQEEEADQTVELVQNLDDGSSNLNPPTEQKSQPAKQGEDEIIEIVFQEKLPPSFNPQQVMKENPFVPDANVRTISVEVNVISEGISKSISQEQNIFYDTEVIVVIYRSKQKTSELVSNEIWVWRGKNSNWEREARKATEIAERFNKNVTQCLQGSEPAMVLERIGQWKTQPCIVSIGYCFSLLGTLYVWHGRGSSEDERKVALTYAATLAQNSIRTVESEEGAEDEMFWMILGQNEYANAHHWKFRDKLDRLGARIYFIDSSKPKSPVQPLPSISARELQGGIFVIDCRLEIYVLIKADARGERTDIRLALFFAENEGEVPNHMNIVPLSKAMDDVHRREWPRSSLADPKFLPVGVDPSTIP</sequence>
<organism evidence="2 3">
    <name type="scientific">Clathrus columnatus</name>
    <dbReference type="NCBI Taxonomy" id="1419009"/>
    <lineage>
        <taxon>Eukaryota</taxon>
        <taxon>Fungi</taxon>
        <taxon>Dikarya</taxon>
        <taxon>Basidiomycota</taxon>
        <taxon>Agaricomycotina</taxon>
        <taxon>Agaricomycetes</taxon>
        <taxon>Phallomycetidae</taxon>
        <taxon>Phallales</taxon>
        <taxon>Clathraceae</taxon>
        <taxon>Clathrus</taxon>
    </lineage>
</organism>
<gene>
    <name evidence="2" type="ORF">Clacol_000613</name>
</gene>
<dbReference type="Proteomes" id="UP001050691">
    <property type="component" value="Unassembled WGS sequence"/>
</dbReference>
<reference evidence="2" key="1">
    <citation type="submission" date="2021-10" db="EMBL/GenBank/DDBJ databases">
        <title>De novo Genome Assembly of Clathrus columnatus (Basidiomycota, Fungi) Using Illumina and Nanopore Sequence Data.</title>
        <authorList>
            <person name="Ogiso-Tanaka E."/>
            <person name="Itagaki H."/>
            <person name="Hosoya T."/>
            <person name="Hosaka K."/>
        </authorList>
    </citation>
    <scope>NUCLEOTIDE SEQUENCE</scope>
    <source>
        <strain evidence="2">MO-923</strain>
    </source>
</reference>
<dbReference type="EMBL" id="BPWL01000001">
    <property type="protein sequence ID" value="GJJ06422.1"/>
    <property type="molecule type" value="Genomic_DNA"/>
</dbReference>
<keyword evidence="3" id="KW-1185">Reference proteome</keyword>
<feature type="region of interest" description="Disordered" evidence="1">
    <location>
        <begin position="324"/>
        <end position="350"/>
    </location>
</feature>
<dbReference type="Gene3D" id="3.40.20.10">
    <property type="entry name" value="Severin"/>
    <property type="match status" value="2"/>
</dbReference>
<feature type="region of interest" description="Disordered" evidence="1">
    <location>
        <begin position="426"/>
        <end position="500"/>
    </location>
</feature>
<protein>
    <recommendedName>
        <fullName evidence="4">Supervillin</fullName>
    </recommendedName>
</protein>
<comment type="caution">
    <text evidence="2">The sequence shown here is derived from an EMBL/GenBank/DDBJ whole genome shotgun (WGS) entry which is preliminary data.</text>
</comment>
<dbReference type="InterPro" id="IPR029006">
    <property type="entry name" value="ADF-H/Gelsolin-like_dom_sf"/>
</dbReference>
<feature type="compositionally biased region" description="Polar residues" evidence="1">
    <location>
        <begin position="193"/>
        <end position="211"/>
    </location>
</feature>
<feature type="region of interest" description="Disordered" evidence="1">
    <location>
        <begin position="169"/>
        <end position="310"/>
    </location>
</feature>
<feature type="compositionally biased region" description="Basic and acidic residues" evidence="1">
    <location>
        <begin position="41"/>
        <end position="66"/>
    </location>
</feature>
<evidence type="ECO:0000313" key="2">
    <source>
        <dbReference type="EMBL" id="GJJ06422.1"/>
    </source>
</evidence>
<dbReference type="AlphaFoldDB" id="A0AAV4ZWY1"/>
<feature type="compositionally biased region" description="Polar residues" evidence="1">
    <location>
        <begin position="607"/>
        <end position="635"/>
    </location>
</feature>
<feature type="compositionally biased region" description="Polar residues" evidence="1">
    <location>
        <begin position="485"/>
        <end position="497"/>
    </location>
</feature>
<dbReference type="SUPFAM" id="SSF55753">
    <property type="entry name" value="Actin depolymerizing proteins"/>
    <property type="match status" value="2"/>
</dbReference>
<accession>A0AAV4ZWY1</accession>
<feature type="compositionally biased region" description="Polar residues" evidence="1">
    <location>
        <begin position="219"/>
        <end position="231"/>
    </location>
</feature>
<feature type="compositionally biased region" description="Polar residues" evidence="1">
    <location>
        <begin position="574"/>
        <end position="590"/>
    </location>
</feature>
<feature type="region of interest" description="Disordered" evidence="1">
    <location>
        <begin position="821"/>
        <end position="842"/>
    </location>
</feature>
<evidence type="ECO:0008006" key="4">
    <source>
        <dbReference type="Google" id="ProtNLM"/>
    </source>
</evidence>
<evidence type="ECO:0000313" key="3">
    <source>
        <dbReference type="Proteomes" id="UP001050691"/>
    </source>
</evidence>
<feature type="compositionally biased region" description="Polar residues" evidence="1">
    <location>
        <begin position="822"/>
        <end position="839"/>
    </location>
</feature>
<evidence type="ECO:0000256" key="1">
    <source>
        <dbReference type="SAM" id="MobiDB-lite"/>
    </source>
</evidence>
<name>A0AAV4ZWY1_9AGAM</name>
<feature type="region of interest" description="Disordered" evidence="1">
    <location>
        <begin position="34"/>
        <end position="78"/>
    </location>
</feature>